<evidence type="ECO:0000256" key="2">
    <source>
        <dbReference type="ARBA" id="ARBA00022840"/>
    </source>
</evidence>
<proteinExistence type="predicted"/>
<evidence type="ECO:0000256" key="1">
    <source>
        <dbReference type="ARBA" id="ARBA00022741"/>
    </source>
</evidence>
<dbReference type="InterPro" id="IPR000719">
    <property type="entry name" value="Prot_kinase_dom"/>
</dbReference>
<evidence type="ECO:0000256" key="5">
    <source>
        <dbReference type="SAM" id="Phobius"/>
    </source>
</evidence>
<dbReference type="GO" id="GO:0004674">
    <property type="term" value="F:protein serine/threonine kinase activity"/>
    <property type="evidence" value="ECO:0007669"/>
    <property type="project" value="UniProtKB-KW"/>
</dbReference>
<dbReference type="EMBL" id="JBHUOZ010000003">
    <property type="protein sequence ID" value="MFD2921108.1"/>
    <property type="molecule type" value="Genomic_DNA"/>
</dbReference>
<dbReference type="RefSeq" id="WP_386100770.1">
    <property type="nucleotide sequence ID" value="NZ_JBHUOZ010000003.1"/>
</dbReference>
<evidence type="ECO:0000313" key="7">
    <source>
        <dbReference type="EMBL" id="MFD2921108.1"/>
    </source>
</evidence>
<protein>
    <submittedName>
        <fullName evidence="7">Serine/threonine protein kinase</fullName>
    </submittedName>
</protein>
<dbReference type="PANTHER" id="PTHR24361:SF678">
    <property type="entry name" value="SPORULATION-SPECIFIC PROTEIN 1"/>
    <property type="match status" value="1"/>
</dbReference>
<dbReference type="Pfam" id="PF00069">
    <property type="entry name" value="Pkinase"/>
    <property type="match status" value="1"/>
</dbReference>
<evidence type="ECO:0000313" key="8">
    <source>
        <dbReference type="Proteomes" id="UP001597511"/>
    </source>
</evidence>
<dbReference type="SUPFAM" id="SSF56112">
    <property type="entry name" value="Protein kinase-like (PK-like)"/>
    <property type="match status" value="1"/>
</dbReference>
<feature type="compositionally biased region" description="Polar residues" evidence="4">
    <location>
        <begin position="409"/>
        <end position="421"/>
    </location>
</feature>
<dbReference type="PROSITE" id="PS00108">
    <property type="entry name" value="PROTEIN_KINASE_ST"/>
    <property type="match status" value="1"/>
</dbReference>
<dbReference type="SMART" id="SM00220">
    <property type="entry name" value="S_TKc"/>
    <property type="match status" value="1"/>
</dbReference>
<feature type="compositionally biased region" description="Basic and acidic residues" evidence="4">
    <location>
        <begin position="388"/>
        <end position="406"/>
    </location>
</feature>
<dbReference type="PROSITE" id="PS50011">
    <property type="entry name" value="PROTEIN_KINASE_DOM"/>
    <property type="match status" value="1"/>
</dbReference>
<dbReference type="InterPro" id="IPR008271">
    <property type="entry name" value="Ser/Thr_kinase_AS"/>
</dbReference>
<keyword evidence="7" id="KW-0808">Transferase</keyword>
<name>A0ABW6AA89_9BACT</name>
<reference evidence="8" key="1">
    <citation type="journal article" date="2019" name="Int. J. Syst. Evol. Microbiol.">
        <title>The Global Catalogue of Microorganisms (GCM) 10K type strain sequencing project: providing services to taxonomists for standard genome sequencing and annotation.</title>
        <authorList>
            <consortium name="The Broad Institute Genomics Platform"/>
            <consortium name="The Broad Institute Genome Sequencing Center for Infectious Disease"/>
            <person name="Wu L."/>
            <person name="Ma J."/>
        </authorList>
    </citation>
    <scope>NUCLEOTIDE SEQUENCE [LARGE SCALE GENOMIC DNA]</scope>
    <source>
        <strain evidence="8">KCTC 23299</strain>
    </source>
</reference>
<keyword evidence="8" id="KW-1185">Reference proteome</keyword>
<dbReference type="InterPro" id="IPR011009">
    <property type="entry name" value="Kinase-like_dom_sf"/>
</dbReference>
<gene>
    <name evidence="7" type="ORF">ACFS6H_15385</name>
</gene>
<keyword evidence="5" id="KW-1133">Transmembrane helix</keyword>
<evidence type="ECO:0000256" key="3">
    <source>
        <dbReference type="PROSITE-ProRule" id="PRU10141"/>
    </source>
</evidence>
<feature type="domain" description="Protein kinase" evidence="6">
    <location>
        <begin position="9"/>
        <end position="267"/>
    </location>
</feature>
<dbReference type="Proteomes" id="UP001597511">
    <property type="component" value="Unassembled WGS sequence"/>
</dbReference>
<dbReference type="InterPro" id="IPR053235">
    <property type="entry name" value="Ser_Thr_kinase"/>
</dbReference>
<keyword evidence="7" id="KW-0418">Kinase</keyword>
<keyword evidence="1 3" id="KW-0547">Nucleotide-binding</keyword>
<feature type="region of interest" description="Disordered" evidence="4">
    <location>
        <begin position="378"/>
        <end position="475"/>
    </location>
</feature>
<dbReference type="InterPro" id="IPR017441">
    <property type="entry name" value="Protein_kinase_ATP_BS"/>
</dbReference>
<keyword evidence="5" id="KW-0472">Membrane</keyword>
<dbReference type="PANTHER" id="PTHR24361">
    <property type="entry name" value="MITOGEN-ACTIVATED KINASE KINASE KINASE"/>
    <property type="match status" value="1"/>
</dbReference>
<keyword evidence="5" id="KW-0812">Transmembrane</keyword>
<feature type="transmembrane region" description="Helical" evidence="5">
    <location>
        <begin position="353"/>
        <end position="373"/>
    </location>
</feature>
<dbReference type="PROSITE" id="PS00107">
    <property type="entry name" value="PROTEIN_KINASE_ATP"/>
    <property type="match status" value="1"/>
</dbReference>
<organism evidence="7 8">
    <name type="scientific">Terrimonas rubra</name>
    <dbReference type="NCBI Taxonomy" id="1035890"/>
    <lineage>
        <taxon>Bacteria</taxon>
        <taxon>Pseudomonadati</taxon>
        <taxon>Bacteroidota</taxon>
        <taxon>Chitinophagia</taxon>
        <taxon>Chitinophagales</taxon>
        <taxon>Chitinophagaceae</taxon>
        <taxon>Terrimonas</taxon>
    </lineage>
</organism>
<dbReference type="Gene3D" id="1.10.510.10">
    <property type="entry name" value="Transferase(Phosphotransferase) domain 1"/>
    <property type="match status" value="1"/>
</dbReference>
<accession>A0ABW6AA89</accession>
<feature type="compositionally biased region" description="Basic and acidic residues" evidence="4">
    <location>
        <begin position="429"/>
        <end position="475"/>
    </location>
</feature>
<dbReference type="CDD" id="cd14014">
    <property type="entry name" value="STKc_PknB_like"/>
    <property type="match status" value="1"/>
</dbReference>
<evidence type="ECO:0000256" key="4">
    <source>
        <dbReference type="SAM" id="MobiDB-lite"/>
    </source>
</evidence>
<sequence>MSFNPSDQYNIIQKIGEGGMGTVYLAEDKLIQRLVAIKSLNKSVTNSSESMEGRFQQEALALAKLNHPNITHLYAFIPRNESYWMVMEYVEGDTLENWLKRKGKISSLLACSIAVQVLDGLDHAHKKGIIHRDLKPANVMVSAEGEVKIMDFGIARIRNSQRLTQHGKSVGTLEYMAPEQIQGKEGDELTDVYAVGNILYELLTGQTPFSSDTDYQLMKRKLEEKAPVTTSLTNAATPALQKVVTTALERNPQKRYASVRLFKDALLKCVNYAVFQEQQLVQALQTDRPVHSGEHKLAVTGEMEPPKLKLSLSAIGHLFSHYMLRLKWPANVRLPKLANWFQNRPKWLQDKSVLVLVIIAFICLCLILGNTFINKNNKEEIVGPDTTPTEKEMAGENVQPEKKPVKDQVTPQDNNVINTNLVVPPPAGNKEKNIPVNTKPKENKPTNTKKKDDNAVVTPKDPEPPKPPREEKTVVNDKPVKVPAGKTVKVILDQTLSSEERSKDGSTVRLHIAEAVIVDGKTLIRAGAPVTGKIVDVVPSGTRKKALIGFVIQQVQATDGSMIRLHSERFRLFSVGLNEQATYNSGTSFSVQLGRGVVK</sequence>
<keyword evidence="2 3" id="KW-0067">ATP-binding</keyword>
<keyword evidence="7" id="KW-0723">Serine/threonine-protein kinase</keyword>
<evidence type="ECO:0000259" key="6">
    <source>
        <dbReference type="PROSITE" id="PS50011"/>
    </source>
</evidence>
<feature type="binding site" evidence="3">
    <location>
        <position position="38"/>
    </location>
    <ligand>
        <name>ATP</name>
        <dbReference type="ChEBI" id="CHEBI:30616"/>
    </ligand>
</feature>
<comment type="caution">
    <text evidence="7">The sequence shown here is derived from an EMBL/GenBank/DDBJ whole genome shotgun (WGS) entry which is preliminary data.</text>
</comment>